<comment type="caution">
    <text evidence="5">The sequence shown here is derived from an EMBL/GenBank/DDBJ whole genome shotgun (WGS) entry which is preliminary data.</text>
</comment>
<dbReference type="PANTHER" id="PTHR43085">
    <property type="entry name" value="HEXOKINASE FAMILY MEMBER"/>
    <property type="match status" value="1"/>
</dbReference>
<comment type="similarity">
    <text evidence="1">Belongs to the carbohydrate kinase PfkB family.</text>
</comment>
<dbReference type="PROSITE" id="PS00584">
    <property type="entry name" value="PFKB_KINASES_2"/>
    <property type="match status" value="1"/>
</dbReference>
<gene>
    <name evidence="5" type="ORF">EKG35_12055</name>
</gene>
<dbReference type="Gene3D" id="3.40.1190.20">
    <property type="match status" value="1"/>
</dbReference>
<evidence type="ECO:0000313" key="6">
    <source>
        <dbReference type="Proteomes" id="UP000276349"/>
    </source>
</evidence>
<keyword evidence="2" id="KW-0808">Transferase</keyword>
<accession>A0A3S0KIP6</accession>
<dbReference type="EMBL" id="RXNR01000032">
    <property type="protein sequence ID" value="RTQ92428.1"/>
    <property type="molecule type" value="Genomic_DNA"/>
</dbReference>
<dbReference type="InterPro" id="IPR050306">
    <property type="entry name" value="PfkB_Carbo_kinase"/>
</dbReference>
<dbReference type="OrthoDB" id="9813569at2"/>
<keyword evidence="3 5" id="KW-0418">Kinase</keyword>
<evidence type="ECO:0000313" key="5">
    <source>
        <dbReference type="EMBL" id="RTQ92428.1"/>
    </source>
</evidence>
<protein>
    <submittedName>
        <fullName evidence="5">Sugar kinase</fullName>
    </submittedName>
</protein>
<evidence type="ECO:0000256" key="2">
    <source>
        <dbReference type="ARBA" id="ARBA00022679"/>
    </source>
</evidence>
<dbReference type="GO" id="GO:0016301">
    <property type="term" value="F:kinase activity"/>
    <property type="evidence" value="ECO:0007669"/>
    <property type="project" value="UniProtKB-KW"/>
</dbReference>
<dbReference type="PANTHER" id="PTHR43085:SF57">
    <property type="entry name" value="CARBOHYDRATE KINASE PFKB DOMAIN-CONTAINING PROTEIN"/>
    <property type="match status" value="1"/>
</dbReference>
<sequence>MDIITIGDGMITFDPSEKGPLRYVSEFKRKIGGAELNVIIGCARLGLKAGWISRLGKDEFGRHIINTVRGEGIDVSEVKLIEGYPTSLNFKEVHASGDSKTFYYRHKSPTETFKIDELPIDYIKKTKILHVTGVFPAILEQNRQIILEAVKIAKQHGVKVSLDPNIRLKLWSKEQARETLLSYLPYIDFLLTGREELEILFGTANEEEIILALQNYDVEHVIVKDGASGASYLENSRFIQVPGFKVNKVVDTVGAGDGFDAAFLYGIIQNWSVEKSIHLANAVGAMVVQVEGDNEGLPYLEDVEVFLGTRENIER</sequence>
<evidence type="ECO:0000259" key="4">
    <source>
        <dbReference type="Pfam" id="PF00294"/>
    </source>
</evidence>
<evidence type="ECO:0000256" key="3">
    <source>
        <dbReference type="ARBA" id="ARBA00022777"/>
    </source>
</evidence>
<dbReference type="Proteomes" id="UP000276349">
    <property type="component" value="Unassembled WGS sequence"/>
</dbReference>
<dbReference type="InterPro" id="IPR002173">
    <property type="entry name" value="Carboh/pur_kinase_PfkB_CS"/>
</dbReference>
<dbReference type="CDD" id="cd01166">
    <property type="entry name" value="KdgK"/>
    <property type="match status" value="1"/>
</dbReference>
<dbReference type="SUPFAM" id="SSF53613">
    <property type="entry name" value="Ribokinase-like"/>
    <property type="match status" value="1"/>
</dbReference>
<dbReference type="RefSeq" id="WP_126294715.1">
    <property type="nucleotide sequence ID" value="NZ_CP185866.1"/>
</dbReference>
<organism evidence="5 6">
    <name type="scientific">Lysinibacillus telephonicus</name>
    <dbReference type="NCBI Taxonomy" id="1714840"/>
    <lineage>
        <taxon>Bacteria</taxon>
        <taxon>Bacillati</taxon>
        <taxon>Bacillota</taxon>
        <taxon>Bacilli</taxon>
        <taxon>Bacillales</taxon>
        <taxon>Bacillaceae</taxon>
        <taxon>Lysinibacillus</taxon>
    </lineage>
</organism>
<name>A0A3S0KIP6_9BACI</name>
<dbReference type="Pfam" id="PF00294">
    <property type="entry name" value="PfkB"/>
    <property type="match status" value="1"/>
</dbReference>
<dbReference type="AlphaFoldDB" id="A0A3S0KIP6"/>
<reference evidence="5 6" key="1">
    <citation type="submission" date="2018-12" db="EMBL/GenBank/DDBJ databases">
        <authorList>
            <person name="Yu L."/>
        </authorList>
    </citation>
    <scope>NUCLEOTIDE SEQUENCE [LARGE SCALE GENOMIC DNA]</scope>
    <source>
        <strain evidence="5 6">S5H2222</strain>
    </source>
</reference>
<feature type="domain" description="Carbohydrate kinase PfkB" evidence="4">
    <location>
        <begin position="3"/>
        <end position="298"/>
    </location>
</feature>
<proteinExistence type="inferred from homology"/>
<dbReference type="InterPro" id="IPR011611">
    <property type="entry name" value="PfkB_dom"/>
</dbReference>
<evidence type="ECO:0000256" key="1">
    <source>
        <dbReference type="ARBA" id="ARBA00010688"/>
    </source>
</evidence>
<keyword evidence="6" id="KW-1185">Reference proteome</keyword>
<dbReference type="InterPro" id="IPR029056">
    <property type="entry name" value="Ribokinase-like"/>
</dbReference>